<proteinExistence type="predicted"/>
<dbReference type="EMBL" id="DSBT01000021">
    <property type="protein sequence ID" value="HDP76711.1"/>
    <property type="molecule type" value="Genomic_DNA"/>
</dbReference>
<name>A0A7C1CV07_9BACT</name>
<comment type="caution">
    <text evidence="1">The sequence shown here is derived from an EMBL/GenBank/DDBJ whole genome shotgun (WGS) entry which is preliminary data.</text>
</comment>
<gene>
    <name evidence="1" type="ORF">ENN47_00700</name>
</gene>
<evidence type="ECO:0000313" key="1">
    <source>
        <dbReference type="EMBL" id="HDP76711.1"/>
    </source>
</evidence>
<protein>
    <submittedName>
        <fullName evidence="1">Uncharacterized protein</fullName>
    </submittedName>
</protein>
<reference evidence="1" key="1">
    <citation type="journal article" date="2020" name="mSystems">
        <title>Genome- and Community-Level Interaction Insights into Carbon Utilization and Element Cycling Functions of Hydrothermarchaeota in Hydrothermal Sediment.</title>
        <authorList>
            <person name="Zhou Z."/>
            <person name="Liu Y."/>
            <person name="Xu W."/>
            <person name="Pan J."/>
            <person name="Luo Z.H."/>
            <person name="Li M."/>
        </authorList>
    </citation>
    <scope>NUCLEOTIDE SEQUENCE [LARGE SCALE GENOMIC DNA]</scope>
    <source>
        <strain evidence="1">SpSt-1179</strain>
    </source>
</reference>
<dbReference type="Proteomes" id="UP000886198">
    <property type="component" value="Unassembled WGS sequence"/>
</dbReference>
<dbReference type="AlphaFoldDB" id="A0A7C1CV07"/>
<feature type="non-terminal residue" evidence="1">
    <location>
        <position position="110"/>
    </location>
</feature>
<accession>A0A7C1CV07</accession>
<organism evidence="1">
    <name type="scientific">Mesotoga infera</name>
    <dbReference type="NCBI Taxonomy" id="1236046"/>
    <lineage>
        <taxon>Bacteria</taxon>
        <taxon>Thermotogati</taxon>
        <taxon>Thermotogota</taxon>
        <taxon>Thermotogae</taxon>
        <taxon>Kosmotogales</taxon>
        <taxon>Kosmotogaceae</taxon>
        <taxon>Mesotoga</taxon>
    </lineage>
</organism>
<sequence>MSINPVVFSKETFESFTDFLISTLNIADEGLENQLKDLIAYDLLRGSRLVNGPYIYLNRPFVKGKSIRDFTEALNLDPVLNTVFTYENLHKHQEEAAESIVNKHHTIVST</sequence>